<name>A0A2S6N1H7_RHOGL</name>
<dbReference type="Pfam" id="PF01850">
    <property type="entry name" value="PIN"/>
    <property type="match status" value="1"/>
</dbReference>
<evidence type="ECO:0000259" key="1">
    <source>
        <dbReference type="Pfam" id="PF01850"/>
    </source>
</evidence>
<dbReference type="PANTHER" id="PTHR39664:SF2">
    <property type="entry name" value="NUCLEIC ACID-BINDING PROTEIN, CONTAINING PIN DOMAIN-RELATED"/>
    <property type="match status" value="1"/>
</dbReference>
<feature type="domain" description="PIN" evidence="1">
    <location>
        <begin position="15"/>
        <end position="123"/>
    </location>
</feature>
<dbReference type="Proteomes" id="UP000239724">
    <property type="component" value="Unassembled WGS sequence"/>
</dbReference>
<proteinExistence type="predicted"/>
<sequence>MTPSPLSCATAVIAADTNIIVRLLTADEPRQTEQARRLFETETVFLPKTVLLEAEWVLRRLYRLERLPIIRAFESLLSLPNVRCEDEPAVRQALEWNRANLDFADALHLASGRTAERFVTFDLGLIKGATTAGIAVSEP</sequence>
<dbReference type="PANTHER" id="PTHR39664">
    <property type="match status" value="1"/>
</dbReference>
<organism evidence="2 3">
    <name type="scientific">Rhodopila globiformis</name>
    <name type="common">Rhodopseudomonas globiformis</name>
    <dbReference type="NCBI Taxonomy" id="1071"/>
    <lineage>
        <taxon>Bacteria</taxon>
        <taxon>Pseudomonadati</taxon>
        <taxon>Pseudomonadota</taxon>
        <taxon>Alphaproteobacteria</taxon>
        <taxon>Acetobacterales</taxon>
        <taxon>Acetobacteraceae</taxon>
        <taxon>Rhodopila</taxon>
    </lineage>
</organism>
<accession>A0A2S6N1H7</accession>
<dbReference type="EMBL" id="NHRY01000243">
    <property type="protein sequence ID" value="PPQ28477.1"/>
    <property type="molecule type" value="Genomic_DNA"/>
</dbReference>
<dbReference type="AlphaFoldDB" id="A0A2S6N1H7"/>
<dbReference type="SUPFAM" id="SSF88723">
    <property type="entry name" value="PIN domain-like"/>
    <property type="match status" value="1"/>
</dbReference>
<dbReference type="Gene3D" id="3.40.50.1010">
    <property type="entry name" value="5'-nuclease"/>
    <property type="match status" value="1"/>
</dbReference>
<keyword evidence="3" id="KW-1185">Reference proteome</keyword>
<dbReference type="InterPro" id="IPR029060">
    <property type="entry name" value="PIN-like_dom_sf"/>
</dbReference>
<reference evidence="2 3" key="1">
    <citation type="journal article" date="2018" name="Arch. Microbiol.">
        <title>New insights into the metabolic potential of the phototrophic purple bacterium Rhodopila globiformis DSM 161(T) from its draft genome sequence and evidence for a vanadium-dependent nitrogenase.</title>
        <authorList>
            <person name="Imhoff J.F."/>
            <person name="Rahn T."/>
            <person name="Kunzel S."/>
            <person name="Neulinger S.C."/>
        </authorList>
    </citation>
    <scope>NUCLEOTIDE SEQUENCE [LARGE SCALE GENOMIC DNA]</scope>
    <source>
        <strain evidence="2 3">DSM 161</strain>
    </source>
</reference>
<dbReference type="InterPro" id="IPR002716">
    <property type="entry name" value="PIN_dom"/>
</dbReference>
<dbReference type="OrthoDB" id="3175275at2"/>
<evidence type="ECO:0000313" key="3">
    <source>
        <dbReference type="Proteomes" id="UP000239724"/>
    </source>
</evidence>
<dbReference type="CDD" id="cd18683">
    <property type="entry name" value="PIN_VapC-like"/>
    <property type="match status" value="1"/>
</dbReference>
<protein>
    <recommendedName>
        <fullName evidence="1">PIN domain-containing protein</fullName>
    </recommendedName>
</protein>
<evidence type="ECO:0000313" key="2">
    <source>
        <dbReference type="EMBL" id="PPQ28477.1"/>
    </source>
</evidence>
<gene>
    <name evidence="2" type="ORF">CCS01_24390</name>
</gene>
<comment type="caution">
    <text evidence="2">The sequence shown here is derived from an EMBL/GenBank/DDBJ whole genome shotgun (WGS) entry which is preliminary data.</text>
</comment>